<evidence type="ECO:0000313" key="2">
    <source>
        <dbReference type="Proteomes" id="UP001151699"/>
    </source>
</evidence>
<comment type="caution">
    <text evidence="1">The sequence shown here is derived from an EMBL/GenBank/DDBJ whole genome shotgun (WGS) entry which is preliminary data.</text>
</comment>
<proteinExistence type="predicted"/>
<organism evidence="1 2">
    <name type="scientific">Pseudolycoriella hygida</name>
    <dbReference type="NCBI Taxonomy" id="35572"/>
    <lineage>
        <taxon>Eukaryota</taxon>
        <taxon>Metazoa</taxon>
        <taxon>Ecdysozoa</taxon>
        <taxon>Arthropoda</taxon>
        <taxon>Hexapoda</taxon>
        <taxon>Insecta</taxon>
        <taxon>Pterygota</taxon>
        <taxon>Neoptera</taxon>
        <taxon>Endopterygota</taxon>
        <taxon>Diptera</taxon>
        <taxon>Nematocera</taxon>
        <taxon>Sciaroidea</taxon>
        <taxon>Sciaridae</taxon>
        <taxon>Pseudolycoriella</taxon>
    </lineage>
</organism>
<gene>
    <name evidence="1" type="ORF">Bhyg_05095</name>
</gene>
<keyword evidence="2" id="KW-1185">Reference proteome</keyword>
<protein>
    <submittedName>
        <fullName evidence="1">Uncharacterized protein</fullName>
    </submittedName>
</protein>
<dbReference type="AlphaFoldDB" id="A0A9Q0S8X2"/>
<accession>A0A9Q0S8X2</accession>
<reference evidence="1" key="1">
    <citation type="submission" date="2022-07" db="EMBL/GenBank/DDBJ databases">
        <authorList>
            <person name="Trinca V."/>
            <person name="Uliana J.V.C."/>
            <person name="Torres T.T."/>
            <person name="Ward R.J."/>
            <person name="Monesi N."/>
        </authorList>
    </citation>
    <scope>NUCLEOTIDE SEQUENCE</scope>
    <source>
        <strain evidence="1">HSMRA1968</strain>
        <tissue evidence="1">Whole embryos</tissue>
    </source>
</reference>
<evidence type="ECO:0000313" key="1">
    <source>
        <dbReference type="EMBL" id="KAJ6649854.1"/>
    </source>
</evidence>
<sequence length="171" mass="20152">MQNKNINRERSFVENVKNSSKMSLRDVSYNKDTKAMIRQSAFRRYTMRILQNANSLVACAKLKYMSKPYLHKSCSEFDFSFESYHHYVCLFLIFLDKELLCDDFEDIASRFYKLMELLFPIVTTLIAISEQEVSWEVPVFDKKMGVPGTISRGNLDLIFTKKIFSFNFSIR</sequence>
<name>A0A9Q0S8X2_9DIPT</name>
<dbReference type="EMBL" id="WJQU01000001">
    <property type="protein sequence ID" value="KAJ6649854.1"/>
    <property type="molecule type" value="Genomic_DNA"/>
</dbReference>
<dbReference type="Proteomes" id="UP001151699">
    <property type="component" value="Chromosome A"/>
</dbReference>